<dbReference type="EMBL" id="JAQQLI010000025">
    <property type="protein sequence ID" value="MDC7787287.1"/>
    <property type="molecule type" value="Genomic_DNA"/>
</dbReference>
<reference evidence="10" key="2">
    <citation type="submission" date="2023-02" db="EMBL/GenBank/DDBJ databases">
        <authorList>
            <person name="Rayyan A."/>
            <person name="Meyer T."/>
            <person name="Kyndt J.A."/>
        </authorList>
    </citation>
    <scope>NUCLEOTIDE SEQUENCE</scope>
    <source>
        <strain evidence="10">DSM 9987</strain>
    </source>
</reference>
<evidence type="ECO:0000259" key="9">
    <source>
        <dbReference type="Pfam" id="PF00482"/>
    </source>
</evidence>
<dbReference type="InterPro" id="IPR018076">
    <property type="entry name" value="T2SS_GspF_dom"/>
</dbReference>
<keyword evidence="6 8" id="KW-1133">Transmembrane helix</keyword>
<sequence>MPNFHYRALTQTGELVTGTIAAPNAAEVAQRIEFLGLVPIETAAGAEAAAGPRLDLSLAALTSRPRPADVTVFTRDLALLLRAGARLDDALELLAGDADLGRMRPVVGRIRAGVLSGETFADAIAAHPALFPPVYVALVRVGEASGTLDTTLEQLAAERARAEALRKTLAEALQYPAFILVAAGGVLVFFLLFVLPQFSTVLRDMGAKLDPAVEAILDLSDLLQAHTAEVAAATVLMPLASWLVLRRPGARVALLGAAARLPGVRTILSFRRAAVFCRNLGILLGNGVTLTAALRIIVEVMATGDGAAVWSAAADKVRHGGRLSEALAAGGALPAMAVRMLRLGEETGQLALLAGRIADFYEAKLQAALARVVGIVGPLAIVTISVVVGGLIVSVMTALLSVSQSIG</sequence>
<protein>
    <submittedName>
        <fullName evidence="10">Type II secretion system F family protein</fullName>
    </submittedName>
</protein>
<feature type="domain" description="Type II secretion system protein GspF" evidence="9">
    <location>
        <begin position="73"/>
        <end position="196"/>
    </location>
</feature>
<reference evidence="10" key="1">
    <citation type="journal article" date="2023" name="Microbiol Resour">
        <title>Genome Sequences of Rhodoplanes serenus and Two Thermotolerant Strains, Rhodoplanes tepidamans and 'Rhodoplanes cryptolactis,' Further Refine the Genus.</title>
        <authorList>
            <person name="Rayyan A.A."/>
            <person name="Kyndt J.A."/>
        </authorList>
    </citation>
    <scope>NUCLEOTIDE SEQUENCE</scope>
    <source>
        <strain evidence="10">DSM 9987</strain>
    </source>
</reference>
<keyword evidence="4" id="KW-0997">Cell inner membrane</keyword>
<feature type="domain" description="Type II secretion system protein GspF" evidence="9">
    <location>
        <begin position="276"/>
        <end position="397"/>
    </location>
</feature>
<dbReference type="RefSeq" id="WP_272778126.1">
    <property type="nucleotide sequence ID" value="NZ_JAQQLI010000025.1"/>
</dbReference>
<evidence type="ECO:0000256" key="3">
    <source>
        <dbReference type="ARBA" id="ARBA00022475"/>
    </source>
</evidence>
<keyword evidence="3" id="KW-1003">Cell membrane</keyword>
<comment type="caution">
    <text evidence="10">The sequence shown here is derived from an EMBL/GenBank/DDBJ whole genome shotgun (WGS) entry which is preliminary data.</text>
</comment>
<evidence type="ECO:0000256" key="8">
    <source>
        <dbReference type="SAM" id="Phobius"/>
    </source>
</evidence>
<organism evidence="10 11">
    <name type="scientific">Rhodoplanes tepidamans</name>
    <name type="common">Rhodoplanes cryptolactis</name>
    <dbReference type="NCBI Taxonomy" id="200616"/>
    <lineage>
        <taxon>Bacteria</taxon>
        <taxon>Pseudomonadati</taxon>
        <taxon>Pseudomonadota</taxon>
        <taxon>Alphaproteobacteria</taxon>
        <taxon>Hyphomicrobiales</taxon>
        <taxon>Nitrobacteraceae</taxon>
        <taxon>Rhodoplanes</taxon>
    </lineage>
</organism>
<comment type="subcellular location">
    <subcellularLocation>
        <location evidence="1">Cell inner membrane</location>
        <topology evidence="1">Multi-pass membrane protein</topology>
    </subcellularLocation>
</comment>
<evidence type="ECO:0000256" key="1">
    <source>
        <dbReference type="ARBA" id="ARBA00004429"/>
    </source>
</evidence>
<dbReference type="Pfam" id="PF00482">
    <property type="entry name" value="T2SSF"/>
    <property type="match status" value="2"/>
</dbReference>
<dbReference type="Gene3D" id="1.20.81.30">
    <property type="entry name" value="Type II secretion system (T2SS), domain F"/>
    <property type="match status" value="2"/>
</dbReference>
<evidence type="ECO:0000256" key="6">
    <source>
        <dbReference type="ARBA" id="ARBA00022989"/>
    </source>
</evidence>
<dbReference type="PANTHER" id="PTHR30012:SF7">
    <property type="entry name" value="PROTEIN TRANSPORT PROTEIN HOFC HOMOLOG"/>
    <property type="match status" value="1"/>
</dbReference>
<keyword evidence="7 8" id="KW-0472">Membrane</keyword>
<dbReference type="PANTHER" id="PTHR30012">
    <property type="entry name" value="GENERAL SECRETION PATHWAY PROTEIN"/>
    <property type="match status" value="1"/>
</dbReference>
<accession>A0ABT5JCE2</accession>
<gene>
    <name evidence="10" type="ORF">PQJ73_16475</name>
</gene>
<dbReference type="InterPro" id="IPR003004">
    <property type="entry name" value="GspF/PilC"/>
</dbReference>
<keyword evidence="5 8" id="KW-0812">Transmembrane</keyword>
<feature type="transmembrane region" description="Helical" evidence="8">
    <location>
        <begin position="175"/>
        <end position="195"/>
    </location>
</feature>
<dbReference type="Proteomes" id="UP001165652">
    <property type="component" value="Unassembled WGS sequence"/>
</dbReference>
<evidence type="ECO:0000313" key="10">
    <source>
        <dbReference type="EMBL" id="MDC7787287.1"/>
    </source>
</evidence>
<proteinExistence type="inferred from homology"/>
<evidence type="ECO:0000256" key="2">
    <source>
        <dbReference type="ARBA" id="ARBA00005745"/>
    </source>
</evidence>
<dbReference type="InterPro" id="IPR042094">
    <property type="entry name" value="T2SS_GspF_sf"/>
</dbReference>
<name>A0ABT5JCE2_RHOTP</name>
<dbReference type="PRINTS" id="PR00812">
    <property type="entry name" value="BCTERIALGSPF"/>
</dbReference>
<evidence type="ECO:0000256" key="7">
    <source>
        <dbReference type="ARBA" id="ARBA00023136"/>
    </source>
</evidence>
<evidence type="ECO:0000313" key="11">
    <source>
        <dbReference type="Proteomes" id="UP001165652"/>
    </source>
</evidence>
<keyword evidence="11" id="KW-1185">Reference proteome</keyword>
<evidence type="ECO:0000256" key="4">
    <source>
        <dbReference type="ARBA" id="ARBA00022519"/>
    </source>
</evidence>
<comment type="similarity">
    <text evidence="2">Belongs to the GSP F family.</text>
</comment>
<evidence type="ECO:0000256" key="5">
    <source>
        <dbReference type="ARBA" id="ARBA00022692"/>
    </source>
</evidence>
<feature type="transmembrane region" description="Helical" evidence="8">
    <location>
        <begin position="372"/>
        <end position="400"/>
    </location>
</feature>